<dbReference type="AlphaFoldDB" id="A0A183B3U4"/>
<feature type="region of interest" description="Disordered" evidence="2">
    <location>
        <begin position="1"/>
        <end position="47"/>
    </location>
</feature>
<dbReference type="InterPro" id="IPR030395">
    <property type="entry name" value="GP_PDE_dom"/>
</dbReference>
<dbReference type="GO" id="GO:0046475">
    <property type="term" value="P:glycerophospholipid catabolic process"/>
    <property type="evidence" value="ECO:0007669"/>
    <property type="project" value="TreeGrafter"/>
</dbReference>
<proteinExistence type="predicted"/>
<evidence type="ECO:0000256" key="1">
    <source>
        <dbReference type="ARBA" id="ARBA00022801"/>
    </source>
</evidence>
<evidence type="ECO:0000259" key="3">
    <source>
        <dbReference type="PROSITE" id="PS51704"/>
    </source>
</evidence>
<dbReference type="InterPro" id="IPR017946">
    <property type="entry name" value="PLC-like_Pdiesterase_TIM-brl"/>
</dbReference>
<dbReference type="Gene3D" id="3.20.20.190">
    <property type="entry name" value="Phosphatidylinositol (PI) phosphodiesterase"/>
    <property type="match status" value="1"/>
</dbReference>
<dbReference type="PANTHER" id="PTHR22958">
    <property type="entry name" value="GLYCEROPHOSPHORYL DIESTER PHOSPHODIESTERASE"/>
    <property type="match status" value="1"/>
</dbReference>
<organism evidence="4">
    <name type="scientific">Echinostoma caproni</name>
    <dbReference type="NCBI Taxonomy" id="27848"/>
    <lineage>
        <taxon>Eukaryota</taxon>
        <taxon>Metazoa</taxon>
        <taxon>Spiralia</taxon>
        <taxon>Lophotrochozoa</taxon>
        <taxon>Platyhelminthes</taxon>
        <taxon>Trematoda</taxon>
        <taxon>Digenea</taxon>
        <taxon>Plagiorchiida</taxon>
        <taxon>Echinostomata</taxon>
        <taxon>Echinostomatoidea</taxon>
        <taxon>Echinostomatidae</taxon>
        <taxon>Echinostoma</taxon>
    </lineage>
</organism>
<dbReference type="PANTHER" id="PTHR22958:SF1">
    <property type="entry name" value="GLYCEROPHOSPHOCHOLINE PHOSPHODIESTERASE GPCPD1"/>
    <property type="match status" value="1"/>
</dbReference>
<feature type="domain" description="GP-PDE" evidence="3">
    <location>
        <begin position="1"/>
        <end position="257"/>
    </location>
</feature>
<sequence length="266" mass="29156">LDELRNLFGYEASPSSSPTKGGRFIHPAALKSDDPEPDEYGPDGQPLPELSEAFRQTSTKLGFNVEMKYPRETLLGCITRAVNNGEPITAHLPGPHTYFAQVNKFCDKVLDVVWKNAGPRPVILSSFNADLCAVLRLKQSHLPVLFITRGGITSATEPPSMLHVDLRHSNLSVALSWAHLMNLSGVVTLGQHFGSAKQLYDTNQDQINSLLSDMQEKKLACLVYGDGVSEVSFLHDAANYGLTGIIIDRVDSYMREYTDSLPGSPV</sequence>
<dbReference type="GO" id="GO:0008081">
    <property type="term" value="F:phosphoric diester hydrolase activity"/>
    <property type="evidence" value="ECO:0007669"/>
    <property type="project" value="InterPro"/>
</dbReference>
<keyword evidence="1" id="KW-0378">Hydrolase</keyword>
<dbReference type="SUPFAM" id="SSF51695">
    <property type="entry name" value="PLC-like phosphodiesterases"/>
    <property type="match status" value="1"/>
</dbReference>
<evidence type="ECO:0000313" key="4">
    <source>
        <dbReference type="WBParaSite" id="ECPE_0001391901-mRNA-1"/>
    </source>
</evidence>
<dbReference type="PROSITE" id="PS51704">
    <property type="entry name" value="GP_PDE"/>
    <property type="match status" value="1"/>
</dbReference>
<evidence type="ECO:0000256" key="2">
    <source>
        <dbReference type="SAM" id="MobiDB-lite"/>
    </source>
</evidence>
<protein>
    <submittedName>
        <fullName evidence="4">Glycerophosphocholine phosphodiesterase</fullName>
    </submittedName>
</protein>
<accession>A0A183B3U4</accession>
<dbReference type="Pfam" id="PF03009">
    <property type="entry name" value="GDPD"/>
    <property type="match status" value="1"/>
</dbReference>
<dbReference type="InterPro" id="IPR051578">
    <property type="entry name" value="GDPD"/>
</dbReference>
<dbReference type="WBParaSite" id="ECPE_0001391901-mRNA-1">
    <property type="protein sequence ID" value="ECPE_0001391901-mRNA-1"/>
    <property type="gene ID" value="ECPE_0001391901"/>
</dbReference>
<name>A0A183B3U4_9TREM</name>
<reference evidence="4" key="1">
    <citation type="submission" date="2016-06" db="UniProtKB">
        <authorList>
            <consortium name="WormBaseParasite"/>
        </authorList>
    </citation>
    <scope>IDENTIFICATION</scope>
</reference>